<dbReference type="RefSeq" id="WP_376840706.1">
    <property type="nucleotide sequence ID" value="NZ_JBHMAU010000066.1"/>
</dbReference>
<dbReference type="Gene3D" id="1.20.58.340">
    <property type="entry name" value="Magnesium transport protein CorA, transmembrane region"/>
    <property type="match status" value="1"/>
</dbReference>
<evidence type="ECO:0000256" key="1">
    <source>
        <dbReference type="ARBA" id="ARBA00004141"/>
    </source>
</evidence>
<evidence type="ECO:0000256" key="2">
    <source>
        <dbReference type="ARBA" id="ARBA00022692"/>
    </source>
</evidence>
<sequence>MNWYGQNFEFMPELSWPYTAWVQIAGVFLLAALPIYVIKRAGQL</sequence>
<dbReference type="InterPro" id="IPR045863">
    <property type="entry name" value="CorA_TM1_TM2"/>
</dbReference>
<name>A0ABV5X2X3_9MICO</name>
<comment type="subcellular location">
    <subcellularLocation>
        <location evidence="1">Membrane</location>
        <topology evidence="1">Multi-pass membrane protein</topology>
    </subcellularLocation>
</comment>
<evidence type="ECO:0000256" key="5">
    <source>
        <dbReference type="SAM" id="Phobius"/>
    </source>
</evidence>
<keyword evidence="2 5" id="KW-0812">Transmembrane</keyword>
<comment type="caution">
    <text evidence="6">The sequence shown here is derived from an EMBL/GenBank/DDBJ whole genome shotgun (WGS) entry which is preliminary data.</text>
</comment>
<protein>
    <submittedName>
        <fullName evidence="6">CorA family divalent cation transporter</fullName>
    </submittedName>
</protein>
<reference evidence="6 7" key="1">
    <citation type="submission" date="2024-09" db="EMBL/GenBank/DDBJ databases">
        <authorList>
            <person name="Sun Q."/>
            <person name="Mori K."/>
        </authorList>
    </citation>
    <scope>NUCLEOTIDE SEQUENCE [LARGE SCALE GENOMIC DNA]</scope>
    <source>
        <strain evidence="6 7">JCM 11683</strain>
    </source>
</reference>
<evidence type="ECO:0000313" key="7">
    <source>
        <dbReference type="Proteomes" id="UP001589707"/>
    </source>
</evidence>
<organism evidence="6 7">
    <name type="scientific">Brevibacterium otitidis</name>
    <dbReference type="NCBI Taxonomy" id="53364"/>
    <lineage>
        <taxon>Bacteria</taxon>
        <taxon>Bacillati</taxon>
        <taxon>Actinomycetota</taxon>
        <taxon>Actinomycetes</taxon>
        <taxon>Micrococcales</taxon>
        <taxon>Brevibacteriaceae</taxon>
        <taxon>Brevibacterium</taxon>
    </lineage>
</organism>
<evidence type="ECO:0000256" key="4">
    <source>
        <dbReference type="ARBA" id="ARBA00023136"/>
    </source>
</evidence>
<keyword evidence="4 5" id="KW-0472">Membrane</keyword>
<dbReference type="SUPFAM" id="SSF144083">
    <property type="entry name" value="Magnesium transport protein CorA, transmembrane region"/>
    <property type="match status" value="1"/>
</dbReference>
<dbReference type="Proteomes" id="UP001589707">
    <property type="component" value="Unassembled WGS sequence"/>
</dbReference>
<evidence type="ECO:0000313" key="6">
    <source>
        <dbReference type="EMBL" id="MFB9776773.1"/>
    </source>
</evidence>
<dbReference type="InterPro" id="IPR002523">
    <property type="entry name" value="MgTranspt_CorA/ZnTranspt_ZntB"/>
</dbReference>
<keyword evidence="3 5" id="KW-1133">Transmembrane helix</keyword>
<feature type="transmembrane region" description="Helical" evidence="5">
    <location>
        <begin position="20"/>
        <end position="38"/>
    </location>
</feature>
<gene>
    <name evidence="6" type="ORF">ACFFN1_10235</name>
</gene>
<dbReference type="Pfam" id="PF01544">
    <property type="entry name" value="CorA"/>
    <property type="match status" value="1"/>
</dbReference>
<proteinExistence type="predicted"/>
<dbReference type="EMBL" id="JBHMAU010000066">
    <property type="protein sequence ID" value="MFB9776773.1"/>
    <property type="molecule type" value="Genomic_DNA"/>
</dbReference>
<keyword evidence="7" id="KW-1185">Reference proteome</keyword>
<accession>A0ABV5X2X3</accession>
<evidence type="ECO:0000256" key="3">
    <source>
        <dbReference type="ARBA" id="ARBA00022989"/>
    </source>
</evidence>